<sequence>MANLHSNEVKIAYRQHKEAKQFANRFSYLTVEESSQTDDTNNASKKSPAAPKVVIERSQAEIEEEFFFAIELLLKELQDIRGLLNNIWEDYKKGTLDLIVSSLMTNTAIDLVRQVEQAFETTLQRPARFPTNLFPVWTLPALRYHTTSSEIEDFVNTSSGSTLGFSMAGCDFTFYPVFTSLKSFPYHIKRGEMYPEISLRKLGTDPLLEGLGQTIELALTYRLSFMTYVSDQWTYDEVTRGMEYVIRSKTIPIWVTFGVQVLLDIGKFLGNSMSRPFSELCECAPYYTSRDQPLQRPFTNGASETAGNEEMLETLEMLRDSIYRACQRDPWYKTLSSEPRVMENSILARVVTEEFFFYKRQPIICGLMKYRVYAEVTVDQIDRENKERDMFALAYIYKAARILDSSTPTWLDMEFALYRQDPKRIFCGKPETLGTIEKTFFLVGGSSAVNSARNGRGNKPNLNNIRNFERPNSFLITTLYQRLNQTGLPRDSNINESTDTVVRSIIQGMNNERNQKQFIRQMNMPKNFNLSNLQQLQSLSNDPRPVDLYFDWKKFKRQCTEIWTDILQALSRDPEWRKTD</sequence>
<dbReference type="OrthoDB" id="3793343at2759"/>
<dbReference type="InParanoid" id="B2WPE9"/>
<dbReference type="InterPro" id="IPR046539">
    <property type="entry name" value="DUF6604"/>
</dbReference>
<dbReference type="Pfam" id="PF20253">
    <property type="entry name" value="DUF6604"/>
    <property type="match status" value="1"/>
</dbReference>
<dbReference type="eggNOG" id="ENOG502RZSK">
    <property type="taxonomic scope" value="Eukaryota"/>
</dbReference>
<name>B2WPE9_PYRTR</name>
<protein>
    <recommendedName>
        <fullName evidence="1">DUF6604 domain-containing protein</fullName>
    </recommendedName>
</protein>
<reference evidence="3" key="1">
    <citation type="journal article" date="2013" name="G3 (Bethesda)">
        <title>Comparative genomics of a plant-pathogenic fungus, Pyrenophora tritici-repentis, reveals transduplication and the impact of repeat elements on pathogenicity and population divergence.</title>
        <authorList>
            <person name="Manning V.A."/>
            <person name="Pandelova I."/>
            <person name="Dhillon B."/>
            <person name="Wilhelm L.J."/>
            <person name="Goodwin S.B."/>
            <person name="Berlin A.M."/>
            <person name="Figueroa M."/>
            <person name="Freitag M."/>
            <person name="Hane J.K."/>
            <person name="Henrissat B."/>
            <person name="Holman W.H."/>
            <person name="Kodira C.D."/>
            <person name="Martin J."/>
            <person name="Oliver R.P."/>
            <person name="Robbertse B."/>
            <person name="Schackwitz W."/>
            <person name="Schwartz D.C."/>
            <person name="Spatafora J.W."/>
            <person name="Turgeon B.G."/>
            <person name="Yandava C."/>
            <person name="Young S."/>
            <person name="Zhou S."/>
            <person name="Zeng Q."/>
            <person name="Grigoriev I.V."/>
            <person name="Ma L.-J."/>
            <person name="Ciuffetti L.M."/>
        </authorList>
    </citation>
    <scope>NUCLEOTIDE SEQUENCE [LARGE SCALE GENOMIC DNA]</scope>
    <source>
        <strain evidence="3">Pt-1C-BFP</strain>
    </source>
</reference>
<dbReference type="EMBL" id="DS231636">
    <property type="protein sequence ID" value="EDU46015.1"/>
    <property type="molecule type" value="Genomic_DNA"/>
</dbReference>
<organism evidence="2 3">
    <name type="scientific">Pyrenophora tritici-repentis (strain Pt-1C-BFP)</name>
    <name type="common">Wheat tan spot fungus</name>
    <name type="synonym">Drechslera tritici-repentis</name>
    <dbReference type="NCBI Taxonomy" id="426418"/>
    <lineage>
        <taxon>Eukaryota</taxon>
        <taxon>Fungi</taxon>
        <taxon>Dikarya</taxon>
        <taxon>Ascomycota</taxon>
        <taxon>Pezizomycotina</taxon>
        <taxon>Dothideomycetes</taxon>
        <taxon>Pleosporomycetidae</taxon>
        <taxon>Pleosporales</taxon>
        <taxon>Pleosporineae</taxon>
        <taxon>Pleosporaceae</taxon>
        <taxon>Pyrenophora</taxon>
    </lineage>
</organism>
<evidence type="ECO:0000259" key="1">
    <source>
        <dbReference type="Pfam" id="PF20253"/>
    </source>
</evidence>
<accession>B2WPE9</accession>
<dbReference type="Proteomes" id="UP000001471">
    <property type="component" value="Unassembled WGS sequence"/>
</dbReference>
<dbReference type="OMA" id="TEIWTDI"/>
<gene>
    <name evidence="2" type="ORF">PTRG_11859</name>
</gene>
<evidence type="ECO:0000313" key="3">
    <source>
        <dbReference type="Proteomes" id="UP000001471"/>
    </source>
</evidence>
<dbReference type="STRING" id="426418.B2WPE9"/>
<proteinExistence type="predicted"/>
<dbReference type="HOGENOM" id="CLU_470207_0_0_1"/>
<dbReference type="PANTHER" id="PTHR38795:SF1">
    <property type="entry name" value="DUF6604 DOMAIN-CONTAINING PROTEIN"/>
    <property type="match status" value="1"/>
</dbReference>
<dbReference type="AlphaFoldDB" id="B2WPE9"/>
<evidence type="ECO:0000313" key="2">
    <source>
        <dbReference type="EMBL" id="EDU46015.1"/>
    </source>
</evidence>
<dbReference type="PANTHER" id="PTHR38795">
    <property type="entry name" value="DUF6604 DOMAIN-CONTAINING PROTEIN"/>
    <property type="match status" value="1"/>
</dbReference>
<feature type="domain" description="DUF6604" evidence="1">
    <location>
        <begin position="13"/>
        <end position="120"/>
    </location>
</feature>